<evidence type="ECO:0000313" key="6">
    <source>
        <dbReference type="Proteomes" id="UP000054007"/>
    </source>
</evidence>
<gene>
    <name evidence="5" type="ORF">CYLTODRAFT_338625</name>
</gene>
<dbReference type="InterPro" id="IPR051356">
    <property type="entry name" value="SOX/SOX-like_TF"/>
</dbReference>
<organism evidence="5 6">
    <name type="scientific">Cylindrobasidium torrendii FP15055 ss-10</name>
    <dbReference type="NCBI Taxonomy" id="1314674"/>
    <lineage>
        <taxon>Eukaryota</taxon>
        <taxon>Fungi</taxon>
        <taxon>Dikarya</taxon>
        <taxon>Basidiomycota</taxon>
        <taxon>Agaricomycotina</taxon>
        <taxon>Agaricomycetes</taxon>
        <taxon>Agaricomycetidae</taxon>
        <taxon>Agaricales</taxon>
        <taxon>Marasmiineae</taxon>
        <taxon>Physalacriaceae</taxon>
        <taxon>Cylindrobasidium</taxon>
    </lineage>
</organism>
<dbReference type="GO" id="GO:0005634">
    <property type="term" value="C:nucleus"/>
    <property type="evidence" value="ECO:0007669"/>
    <property type="project" value="UniProtKB-UniRule"/>
</dbReference>
<dbReference type="STRING" id="1314674.A0A0D7B7T7"/>
<protein>
    <submittedName>
        <fullName evidence="5">Putative HMG box protein</fullName>
    </submittedName>
</protein>
<dbReference type="SUPFAM" id="SSF47095">
    <property type="entry name" value="HMG-box"/>
    <property type="match status" value="1"/>
</dbReference>
<proteinExistence type="predicted"/>
<feature type="non-terminal residue" evidence="5">
    <location>
        <position position="71"/>
    </location>
</feature>
<feature type="domain" description="HMG box" evidence="4">
    <location>
        <begin position="1"/>
        <end position="68"/>
    </location>
</feature>
<dbReference type="PANTHER" id="PTHR45789:SF2">
    <property type="entry name" value="FI18025P1"/>
    <property type="match status" value="1"/>
</dbReference>
<dbReference type="Gene3D" id="1.10.30.10">
    <property type="entry name" value="High mobility group box domain"/>
    <property type="match status" value="1"/>
</dbReference>
<evidence type="ECO:0000256" key="3">
    <source>
        <dbReference type="PROSITE-ProRule" id="PRU00267"/>
    </source>
</evidence>
<feature type="non-terminal residue" evidence="5">
    <location>
        <position position="1"/>
    </location>
</feature>
<keyword evidence="1 3" id="KW-0238">DNA-binding</keyword>
<dbReference type="GO" id="GO:0000981">
    <property type="term" value="F:DNA-binding transcription factor activity, RNA polymerase II-specific"/>
    <property type="evidence" value="ECO:0007669"/>
    <property type="project" value="TreeGrafter"/>
</dbReference>
<dbReference type="Pfam" id="PF00505">
    <property type="entry name" value="HMG_box"/>
    <property type="match status" value="1"/>
</dbReference>
<dbReference type="Proteomes" id="UP000054007">
    <property type="component" value="Unassembled WGS sequence"/>
</dbReference>
<evidence type="ECO:0000313" key="5">
    <source>
        <dbReference type="EMBL" id="KIY66214.1"/>
    </source>
</evidence>
<sequence>PRPPNAWIIFRQEESNKMPKGPGALPQSQISQIVGAKWRNASPDVKAYYERLADEKKLEHAALYPEYRYQP</sequence>
<accession>A0A0D7B7T7</accession>
<dbReference type="PANTHER" id="PTHR45789">
    <property type="entry name" value="FI18025P1"/>
    <property type="match status" value="1"/>
</dbReference>
<dbReference type="AlphaFoldDB" id="A0A0D7B7T7"/>
<reference evidence="5 6" key="1">
    <citation type="journal article" date="2015" name="Fungal Genet. Biol.">
        <title>Evolution of novel wood decay mechanisms in Agaricales revealed by the genome sequences of Fistulina hepatica and Cylindrobasidium torrendii.</title>
        <authorList>
            <person name="Floudas D."/>
            <person name="Held B.W."/>
            <person name="Riley R."/>
            <person name="Nagy L.G."/>
            <person name="Koehler G."/>
            <person name="Ransdell A.S."/>
            <person name="Younus H."/>
            <person name="Chow J."/>
            <person name="Chiniquy J."/>
            <person name="Lipzen A."/>
            <person name="Tritt A."/>
            <person name="Sun H."/>
            <person name="Haridas S."/>
            <person name="LaButti K."/>
            <person name="Ohm R.A."/>
            <person name="Kues U."/>
            <person name="Blanchette R.A."/>
            <person name="Grigoriev I.V."/>
            <person name="Minto R.E."/>
            <person name="Hibbett D.S."/>
        </authorList>
    </citation>
    <scope>NUCLEOTIDE SEQUENCE [LARGE SCALE GENOMIC DNA]</scope>
    <source>
        <strain evidence="5 6">FP15055 ss-10</strain>
    </source>
</reference>
<name>A0A0D7B7T7_9AGAR</name>
<keyword evidence="6" id="KW-1185">Reference proteome</keyword>
<evidence type="ECO:0000256" key="2">
    <source>
        <dbReference type="ARBA" id="ARBA00023242"/>
    </source>
</evidence>
<keyword evidence="2 3" id="KW-0539">Nucleus</keyword>
<feature type="DNA-binding region" description="HMG box" evidence="3">
    <location>
        <begin position="1"/>
        <end position="68"/>
    </location>
</feature>
<evidence type="ECO:0000259" key="4">
    <source>
        <dbReference type="PROSITE" id="PS50118"/>
    </source>
</evidence>
<dbReference type="EMBL" id="KN880562">
    <property type="protein sequence ID" value="KIY66214.1"/>
    <property type="molecule type" value="Genomic_DNA"/>
</dbReference>
<dbReference type="OrthoDB" id="6247875at2759"/>
<dbReference type="InterPro" id="IPR009071">
    <property type="entry name" value="HMG_box_dom"/>
</dbReference>
<dbReference type="InterPro" id="IPR036910">
    <property type="entry name" value="HMG_box_dom_sf"/>
</dbReference>
<dbReference type="CDD" id="cd01389">
    <property type="entry name" value="HMG-box_ROX1-like"/>
    <property type="match status" value="1"/>
</dbReference>
<dbReference type="GO" id="GO:0000978">
    <property type="term" value="F:RNA polymerase II cis-regulatory region sequence-specific DNA binding"/>
    <property type="evidence" value="ECO:0007669"/>
    <property type="project" value="TreeGrafter"/>
</dbReference>
<dbReference type="PROSITE" id="PS50118">
    <property type="entry name" value="HMG_BOX_2"/>
    <property type="match status" value="1"/>
</dbReference>
<evidence type="ECO:0000256" key="1">
    <source>
        <dbReference type="ARBA" id="ARBA00023125"/>
    </source>
</evidence>
<dbReference type="SMART" id="SM00398">
    <property type="entry name" value="HMG"/>
    <property type="match status" value="1"/>
</dbReference>